<dbReference type="Pfam" id="PF03186">
    <property type="entry name" value="CobD_Cbib"/>
    <property type="match status" value="1"/>
</dbReference>
<organism evidence="10 11">
    <name type="scientific">Mycolicibacter sinensis (strain JDM601)</name>
    <name type="common">Mycobacterium sinense</name>
    <dbReference type="NCBI Taxonomy" id="875328"/>
    <lineage>
        <taxon>Bacteria</taxon>
        <taxon>Bacillati</taxon>
        <taxon>Actinomycetota</taxon>
        <taxon>Actinomycetes</taxon>
        <taxon>Mycobacteriales</taxon>
        <taxon>Mycobacteriaceae</taxon>
        <taxon>Mycolicibacter</taxon>
    </lineage>
</organism>
<dbReference type="InterPro" id="IPR004485">
    <property type="entry name" value="Cobalamin_biosynth_CobD/CbiB"/>
</dbReference>
<reference evidence="10 11" key="1">
    <citation type="journal article" date="2011" name="J. Bacteriol.">
        <title>Complete genome sequence of a novel clinical isolate, the nontuberculous Mycobacterium strain JDM601.</title>
        <authorList>
            <person name="Zhang Z.Y."/>
            <person name="Sun Z.Q."/>
            <person name="Wang Z.L."/>
            <person name="Wen Z.L."/>
            <person name="Sun Q.W."/>
            <person name="Zhu Z.Q."/>
            <person name="Song Y.Z."/>
            <person name="Zhao J.W."/>
            <person name="Wang H.H."/>
            <person name="Zhang S.L."/>
            <person name="Guo X.K."/>
        </authorList>
    </citation>
    <scope>NUCLEOTIDE SEQUENCE [LARGE SCALE GENOMIC DNA]</scope>
    <source>
        <strain evidence="10 11">JDM601</strain>
    </source>
</reference>
<evidence type="ECO:0000256" key="2">
    <source>
        <dbReference type="ARBA" id="ARBA00004953"/>
    </source>
</evidence>
<evidence type="ECO:0000256" key="1">
    <source>
        <dbReference type="ARBA" id="ARBA00004651"/>
    </source>
</evidence>
<comment type="subcellular location">
    <subcellularLocation>
        <location evidence="1 9">Cell membrane</location>
        <topology evidence="1 9">Multi-pass membrane protein</topology>
    </subcellularLocation>
</comment>
<dbReference type="GO" id="GO:0005886">
    <property type="term" value="C:plasma membrane"/>
    <property type="evidence" value="ECO:0007669"/>
    <property type="project" value="UniProtKB-SubCell"/>
</dbReference>
<dbReference type="UniPathway" id="UPA00148"/>
<accession>F5Z3U2</accession>
<sequence length="309" mass="32421">MMTARALGLLLGYTADRAWGDPRRLHPVAGFGTCALAVERRLYGDSRASGIAHVLVLVGGVSGLAYLGGRAARSPVAQLLFTASATWAVLGGRSLEREACAVHDFLAAGDLERARVQVRNLVGRDTAALGPDEIARAVVESVAENTSDAVVASLLWGAMAGVPGLVAHRAVNTLDAMVGHRNARYGRFGWAAARLDDLLGLPAARLTGVLAAAVGSDPVGALRSWRRDARHHPSPNAGVVEAAFAGALGLRLGGVNIYYGNRREERALLGDGRAPVVADIPRAMRLARRVGVGAVVAAVVWCLIRETRR</sequence>
<dbReference type="AlphaFoldDB" id="F5Z3U2"/>
<evidence type="ECO:0000313" key="11">
    <source>
        <dbReference type="Proteomes" id="UP000009224"/>
    </source>
</evidence>
<dbReference type="GO" id="GO:0048472">
    <property type="term" value="F:threonine-phosphate decarboxylase activity"/>
    <property type="evidence" value="ECO:0007669"/>
    <property type="project" value="InterPro"/>
</dbReference>
<dbReference type="HOGENOM" id="CLU_054212_1_2_11"/>
<dbReference type="GO" id="GO:0015420">
    <property type="term" value="F:ABC-type vitamin B12 transporter activity"/>
    <property type="evidence" value="ECO:0007669"/>
    <property type="project" value="UniProtKB-UniRule"/>
</dbReference>
<gene>
    <name evidence="9 10" type="primary">cobD</name>
    <name evidence="10" type="ordered locus">JDM601_3170</name>
</gene>
<keyword evidence="8 9" id="KW-0472">Membrane</keyword>
<keyword evidence="4 9" id="KW-1003">Cell membrane</keyword>
<evidence type="ECO:0000256" key="5">
    <source>
        <dbReference type="ARBA" id="ARBA00022573"/>
    </source>
</evidence>
<keyword evidence="6 9" id="KW-0812">Transmembrane</keyword>
<comment type="similarity">
    <text evidence="3 9">Belongs to the CobD/CbiB family.</text>
</comment>
<dbReference type="NCBIfam" id="NF002276">
    <property type="entry name" value="PRK01209.1-4"/>
    <property type="match status" value="1"/>
</dbReference>
<name>F5Z3U2_MYCSD</name>
<evidence type="ECO:0000256" key="3">
    <source>
        <dbReference type="ARBA" id="ARBA00006263"/>
    </source>
</evidence>
<dbReference type="NCBIfam" id="TIGR00380">
    <property type="entry name" value="cobal_cbiB"/>
    <property type="match status" value="1"/>
</dbReference>
<keyword evidence="5 9" id="KW-0169">Cobalamin biosynthesis</keyword>
<evidence type="ECO:0000256" key="4">
    <source>
        <dbReference type="ARBA" id="ARBA00022475"/>
    </source>
</evidence>
<dbReference type="STRING" id="875328.JDM601_3170"/>
<dbReference type="KEGG" id="mjd:JDM601_3170"/>
<comment type="function">
    <text evidence="9">Converts cobyric acid to cobinamide by the addition of aminopropanol on the F carboxylic group.</text>
</comment>
<evidence type="ECO:0000256" key="6">
    <source>
        <dbReference type="ARBA" id="ARBA00022692"/>
    </source>
</evidence>
<keyword evidence="11" id="KW-1185">Reference proteome</keyword>
<comment type="pathway">
    <text evidence="2 9">Cofactor biosynthesis; adenosylcobalamin biosynthesis.</text>
</comment>
<evidence type="ECO:0000313" key="10">
    <source>
        <dbReference type="EMBL" id="AEF37170.1"/>
    </source>
</evidence>
<keyword evidence="7 9" id="KW-1133">Transmembrane helix</keyword>
<dbReference type="Proteomes" id="UP000009224">
    <property type="component" value="Chromosome"/>
</dbReference>
<evidence type="ECO:0000256" key="7">
    <source>
        <dbReference type="ARBA" id="ARBA00022989"/>
    </source>
</evidence>
<dbReference type="EMBL" id="CP002329">
    <property type="protein sequence ID" value="AEF37170.1"/>
    <property type="molecule type" value="Genomic_DNA"/>
</dbReference>
<proteinExistence type="inferred from homology"/>
<protein>
    <recommendedName>
        <fullName evidence="9">Cobalamin biosynthesis protein CobD</fullName>
    </recommendedName>
</protein>
<dbReference type="eggNOG" id="COG1270">
    <property type="taxonomic scope" value="Bacteria"/>
</dbReference>
<dbReference type="PANTHER" id="PTHR34308">
    <property type="entry name" value="COBALAMIN BIOSYNTHESIS PROTEIN CBIB"/>
    <property type="match status" value="1"/>
</dbReference>
<evidence type="ECO:0000256" key="8">
    <source>
        <dbReference type="ARBA" id="ARBA00023136"/>
    </source>
</evidence>
<dbReference type="HAMAP" id="MF_00024">
    <property type="entry name" value="CobD_CbiB"/>
    <property type="match status" value="1"/>
</dbReference>
<evidence type="ECO:0000256" key="9">
    <source>
        <dbReference type="HAMAP-Rule" id="MF_00024"/>
    </source>
</evidence>
<dbReference type="PANTHER" id="PTHR34308:SF1">
    <property type="entry name" value="COBALAMIN BIOSYNTHESIS PROTEIN CBIB"/>
    <property type="match status" value="1"/>
</dbReference>
<dbReference type="GO" id="GO:0009236">
    <property type="term" value="P:cobalamin biosynthetic process"/>
    <property type="evidence" value="ECO:0007669"/>
    <property type="project" value="UniProtKB-UniRule"/>
</dbReference>